<dbReference type="EMBL" id="CP130144">
    <property type="protein sequence ID" value="WNZ48668.1"/>
    <property type="molecule type" value="Genomic_DNA"/>
</dbReference>
<proteinExistence type="predicted"/>
<dbReference type="AlphaFoldDB" id="A0AA97ARJ5"/>
<name>A0AA97ARJ5_LEPBY</name>
<accession>A0AA97ARJ5</accession>
<evidence type="ECO:0000313" key="1">
    <source>
        <dbReference type="EMBL" id="WNZ48668.1"/>
    </source>
</evidence>
<protein>
    <submittedName>
        <fullName evidence="1">Uncharacterized protein</fullName>
    </submittedName>
</protein>
<gene>
    <name evidence="1" type="ORF">Q2T42_12605</name>
</gene>
<sequence>MSDLITETPEACRWVAVACEKSRRTSDSVFGSFQAGVIWVDEPYSDGEIIGGRDPSAMIDQINNEGWPLYRGHDPGFPSGRSIAAKLFVSPSGRKFVVAILGFYANELRLSFGDLGVDSNPEVSSPSMLDSLDSDCQLDIATDPREVDPEWLKNVLRDAPLPVVQHELSHNAEEWKHELIRIGLPYVLFVWNPFVTTIAQEAAKDVYARTRQWLRNLLNELPSRKSPIVSLQSYQDGCEVSFLIRGKDVKCHYDAHDSLPIAAAQAASLISSMKSRNAAPLTLVYEFDSQLTRWFPSYATLEDGRLVSNQNMLIALEQHPTGLSIGIYKGENQLSKHK</sequence>
<dbReference type="RefSeq" id="WP_316428851.1">
    <property type="nucleotide sequence ID" value="NZ_CP130144.1"/>
</dbReference>
<reference evidence="1" key="2">
    <citation type="submission" date="2023-07" db="EMBL/GenBank/DDBJ databases">
        <authorList>
            <person name="Bai X.-H."/>
            <person name="Wang H.-H."/>
            <person name="Wang J."/>
            <person name="Ma M.-Y."/>
            <person name="Hu H.-H."/>
            <person name="Song Z.-L."/>
            <person name="Ma H.-G."/>
            <person name="Fan Y."/>
            <person name="Du C.-Y."/>
            <person name="Xu J.-C."/>
        </authorList>
    </citation>
    <scope>NUCLEOTIDE SEQUENCE</scope>
    <source>
        <strain evidence="1">CZ1</strain>
    </source>
</reference>
<reference evidence="1" key="1">
    <citation type="journal article" date="2023" name="Plants (Basel)">
        <title>Genomic Analysis of Leptolyngbya boryana CZ1 Reveals Efficient Carbon Fixation Modules.</title>
        <authorList>
            <person name="Bai X."/>
            <person name="Wang H."/>
            <person name="Cheng W."/>
            <person name="Wang J."/>
            <person name="Ma M."/>
            <person name="Hu H."/>
            <person name="Song Z."/>
            <person name="Ma H."/>
            <person name="Fan Y."/>
            <person name="Du C."/>
            <person name="Xu J."/>
        </authorList>
    </citation>
    <scope>NUCLEOTIDE SEQUENCE</scope>
    <source>
        <strain evidence="1">CZ1</strain>
    </source>
</reference>
<organism evidence="1">
    <name type="scientific">Leptolyngbya boryana CZ1</name>
    <dbReference type="NCBI Taxonomy" id="3060204"/>
    <lineage>
        <taxon>Bacteria</taxon>
        <taxon>Bacillati</taxon>
        <taxon>Cyanobacteriota</taxon>
        <taxon>Cyanophyceae</taxon>
        <taxon>Leptolyngbyales</taxon>
        <taxon>Leptolyngbyaceae</taxon>
        <taxon>Leptolyngbya group</taxon>
        <taxon>Leptolyngbya</taxon>
    </lineage>
</organism>